<keyword evidence="25" id="KW-0325">Glycoprotein</keyword>
<sequence>MELSDVRCLTGSEELYTIHPTPPAGDGRSASRPQRLLWQTAVRHITEQRFIHGHRGGSSSGSGGSGKASDPAGGGPNHHAPQLSGDSALPLYSLGPGERAHSTCGTKVFPERSGSGSASGSGGGGDLGFLHLDCAPSNSDFFLNGGYSYRGVIFPTLRNSFKSRDLERLYQRYFLGQRRKSEVVMNVLDVLTKLTLLVLHLSLASAPMDPLKGILLGFFTGIEVVICALVVVRKDTTSHTYLQYSGVVTWVAMTTQILAAGLGYGLLGDGIGYVLFTLFATYSMLPLPLTWAILAGLGTSLLQVILQVVIPRLAVISINQVVAQAVLFMCMNTAGIFISYLSDRAQRQAFLETRRCVEARLRLETENQRQERLVLSVLPRFVVLEMINDMTNVEDEHLQHQFHRIYIHRYENVSILFADVKGFTNLSTTLSAQELVRMLNELFARFDRLAHEHHCLRIKILGDCYYCVSGLPEPRQDHAHCCVEMGLSMIKTIRYVRSRTKHDVDMRIGIHSGSVLCGVLGLRKWQFDVWSWDVDIANKLESGGIPGRIHISKATLDCLNGDYNVEEGHGKERNEFLRKHNIETYLIKQPEDSLLSLPEDIVKESVSSSDRRNSGATFTEGSWSPELPFDNIVGKQNTLAALTRNSINLLPNHLAQALHVQSGPEEINKRIEHTIDLRSGDKLRREHIKPFSLMFKDSSLEHKYFVFTGVLAMVTCAVFLRLNSVLKLAVLLIMIAIYALLTETIYAGFFLRYDNLNHSGEDFLGTKEASLLLMAMFLLAVFYHGQQLEYTARLDFLWRVQAKEEINEMKELREHNENMLRNILPSHVARHFLEKDRDNEELYSQSYDAVGVMFASIPGFADFYSQTEMNNQGVECLRLLNEIIADFDELLGEDRFQDIEKIKTIGSTYMAVSGLSPEKQQCEDKWGHLCALADFSLALTESIQEINKHSFNNFELRIGISHGSVVAGVIGAKKPQYDIWGKTVNLASRMDSTGVSGRIQVPEETYLILKDQGFAFDYRGEIYVKGISEQEGKIKTYFLLGRVQPNPFILPPRRLPGQYSLAAVVLGLVQSLNRQRQKQLLNENNNTGIIKGHYNRRTLLSPSGTEPGAQAEGTDKSDLP</sequence>
<evidence type="ECO:0000256" key="18">
    <source>
        <dbReference type="ARBA" id="ARBA00022840"/>
    </source>
</evidence>
<dbReference type="GO" id="GO:0046872">
    <property type="term" value="F:metal ion binding"/>
    <property type="evidence" value="ECO:0007669"/>
    <property type="project" value="UniProtKB-KW"/>
</dbReference>
<feature type="transmembrane region" description="Helical" evidence="38">
    <location>
        <begin position="321"/>
        <end position="341"/>
    </location>
</feature>
<comment type="cofactor">
    <cofactor evidence="3 34">
        <name>Mg(2+)</name>
        <dbReference type="ChEBI" id="CHEBI:18420"/>
    </cofactor>
</comment>
<dbReference type="GO" id="GO:0007189">
    <property type="term" value="P:adenylate cyclase-activating G protein-coupled receptor signaling pathway"/>
    <property type="evidence" value="ECO:0007669"/>
    <property type="project" value="TreeGrafter"/>
</dbReference>
<dbReference type="GO" id="GO:0005901">
    <property type="term" value="C:caveola"/>
    <property type="evidence" value="ECO:0007669"/>
    <property type="project" value="UniProtKB-SubCell"/>
</dbReference>
<evidence type="ECO:0000256" key="9">
    <source>
        <dbReference type="ARBA" id="ARBA00004640"/>
    </source>
</evidence>
<evidence type="ECO:0000256" key="16">
    <source>
        <dbReference type="ARBA" id="ARBA00022737"/>
    </source>
</evidence>
<evidence type="ECO:0000256" key="35">
    <source>
        <dbReference type="PIRSR" id="PIRSR039050-50"/>
    </source>
</evidence>
<dbReference type="Ensembl" id="ENSTGET00000017164.1">
    <property type="protein sequence ID" value="ENSTGEP00000014324.1"/>
    <property type="gene ID" value="ENSTGEG00000011625.1"/>
</dbReference>
<dbReference type="PROSITE" id="PS00452">
    <property type="entry name" value="GUANYLATE_CYCLASE_1"/>
    <property type="match status" value="2"/>
</dbReference>
<evidence type="ECO:0000256" key="21">
    <source>
        <dbReference type="ARBA" id="ARBA00022998"/>
    </source>
</evidence>
<dbReference type="CTD" id="114"/>
<evidence type="ECO:0000256" key="20">
    <source>
        <dbReference type="ARBA" id="ARBA00022989"/>
    </source>
</evidence>
<evidence type="ECO:0000256" key="36">
    <source>
        <dbReference type="RuleBase" id="RU000405"/>
    </source>
</evidence>
<organism evidence="40 41">
    <name type="scientific">Theropithecus gelada</name>
    <name type="common">Gelada baboon</name>
    <dbReference type="NCBI Taxonomy" id="9565"/>
    <lineage>
        <taxon>Eukaryota</taxon>
        <taxon>Metazoa</taxon>
        <taxon>Chordata</taxon>
        <taxon>Craniata</taxon>
        <taxon>Vertebrata</taxon>
        <taxon>Euteleostomi</taxon>
        <taxon>Mammalia</taxon>
        <taxon>Eutheria</taxon>
        <taxon>Euarchontoglires</taxon>
        <taxon>Primates</taxon>
        <taxon>Haplorrhini</taxon>
        <taxon>Catarrhini</taxon>
        <taxon>Cercopithecidae</taxon>
        <taxon>Cercopithecinae</taxon>
        <taxon>Theropithecus</taxon>
    </lineage>
</organism>
<keyword evidence="24" id="KW-0168">Coated pit</keyword>
<dbReference type="CDD" id="cd07302">
    <property type="entry name" value="CHD"/>
    <property type="match status" value="2"/>
</dbReference>
<evidence type="ECO:0000256" key="22">
    <source>
        <dbReference type="ARBA" id="ARBA00023018"/>
    </source>
</evidence>
<comment type="function">
    <text evidence="34">Catalyzes the formation of the signaling molecule cAMP in response to G-protein signaling.</text>
</comment>
<evidence type="ECO:0000313" key="40">
    <source>
        <dbReference type="Ensembl" id="ENSTGEP00000014324.1"/>
    </source>
</evidence>
<feature type="binding site" evidence="35">
    <location>
        <position position="507"/>
    </location>
    <ligand>
        <name>ATP</name>
        <dbReference type="ChEBI" id="CHEBI:30616"/>
    </ligand>
</feature>
<feature type="binding site" evidence="35">
    <location>
        <begin position="978"/>
        <end position="980"/>
    </location>
    <ligand>
        <name>ATP</name>
        <dbReference type="ChEBI" id="CHEBI:30616"/>
    </ligand>
</feature>
<feature type="binding site" evidence="35">
    <location>
        <begin position="461"/>
        <end position="463"/>
    </location>
    <ligand>
        <name>ATP</name>
        <dbReference type="ChEBI" id="CHEBI:30616"/>
    </ligand>
</feature>
<keyword evidence="14 38" id="KW-0812">Transmembrane</keyword>
<comment type="similarity">
    <text evidence="34 36">Belongs to the adenylyl cyclase class-4/guanylyl cyclase family.</text>
</comment>
<dbReference type="InterPro" id="IPR030672">
    <property type="entry name" value="Adcy"/>
</dbReference>
<keyword evidence="28" id="KW-0966">Cell projection</keyword>
<dbReference type="SMART" id="SM00044">
    <property type="entry name" value="CYCc"/>
    <property type="match status" value="2"/>
</dbReference>
<evidence type="ECO:0000256" key="26">
    <source>
        <dbReference type="ARBA" id="ARBA00023211"/>
    </source>
</evidence>
<dbReference type="GO" id="GO:0004016">
    <property type="term" value="F:adenylate cyclase activity"/>
    <property type="evidence" value="ECO:0007669"/>
    <property type="project" value="UniProtKB-EC"/>
</dbReference>
<keyword evidence="15 34" id="KW-0479">Metal-binding</keyword>
<dbReference type="InterPro" id="IPR032628">
    <property type="entry name" value="AC_N"/>
</dbReference>
<evidence type="ECO:0000256" key="23">
    <source>
        <dbReference type="ARBA" id="ARBA00023136"/>
    </source>
</evidence>
<keyword evidence="16" id="KW-0677">Repeat</keyword>
<evidence type="ECO:0000256" key="34">
    <source>
        <dbReference type="PIRNR" id="PIRNR039050"/>
    </source>
</evidence>
<dbReference type="EC" id="4.6.1.1" evidence="34"/>
<evidence type="ECO:0000259" key="39">
    <source>
        <dbReference type="PROSITE" id="PS50125"/>
    </source>
</evidence>
<feature type="transmembrane region" description="Helical" evidence="38">
    <location>
        <begin position="704"/>
        <end position="722"/>
    </location>
</feature>
<dbReference type="FunFam" id="3.30.70.1230:FF:000011">
    <property type="entry name" value="Adenylate cyclase"/>
    <property type="match status" value="1"/>
</dbReference>
<keyword evidence="29" id="KW-0968">Cytoplasmic vesicle</keyword>
<dbReference type="PIRSF" id="PIRSF039050">
    <property type="entry name" value="Ade_cyc"/>
    <property type="match status" value="1"/>
</dbReference>
<evidence type="ECO:0000256" key="38">
    <source>
        <dbReference type="SAM" id="Phobius"/>
    </source>
</evidence>
<dbReference type="GO" id="GO:0016323">
    <property type="term" value="C:basolateral plasma membrane"/>
    <property type="evidence" value="ECO:0007669"/>
    <property type="project" value="UniProtKB-SubCell"/>
</dbReference>
<evidence type="ECO:0000256" key="14">
    <source>
        <dbReference type="ARBA" id="ARBA00022692"/>
    </source>
</evidence>
<comment type="subcellular location">
    <subcellularLocation>
        <location evidence="5">Apical cell membrane</location>
    </subcellularLocation>
    <subcellularLocation>
        <location evidence="4">Basolateral cell membrane</location>
    </subcellularLocation>
    <subcellularLocation>
        <location evidence="10">Cell membrane</location>
        <topology evidence="10">Multi-pass membrane protein</topology>
    </subcellularLocation>
    <subcellularLocation>
        <location evidence="6">Cell projection</location>
        <location evidence="6">Dendrite</location>
    </subcellularLocation>
    <subcellularLocation>
        <location evidence="9">Cytoplasmic vesicle</location>
        <location evidence="9">Clathrin-coated vesicle membrane</location>
    </subcellularLocation>
    <subcellularLocation>
        <location evidence="7">Membrane raft</location>
    </subcellularLocation>
    <subcellularLocation>
        <location evidence="8">Membrane</location>
        <location evidence="8">Caveola</location>
    </subcellularLocation>
    <subcellularLocation>
        <location evidence="32">Membrane</location>
        <location evidence="32">Coated pit</location>
    </subcellularLocation>
    <subcellularLocation>
        <location evidence="30">Postsynaptic density</location>
    </subcellularLocation>
    <subcellularLocation>
        <location evidence="31">Presynaptic cell membrane</location>
    </subcellularLocation>
</comment>
<keyword evidence="21 34" id="KW-0115">cAMP biosynthesis</keyword>
<comment type="catalytic activity">
    <reaction evidence="1 34">
        <text>ATP = 3',5'-cyclic AMP + diphosphate</text>
        <dbReference type="Rhea" id="RHEA:15389"/>
        <dbReference type="ChEBI" id="CHEBI:30616"/>
        <dbReference type="ChEBI" id="CHEBI:33019"/>
        <dbReference type="ChEBI" id="CHEBI:58165"/>
        <dbReference type="EC" id="4.6.1.1"/>
    </reaction>
</comment>
<protein>
    <recommendedName>
        <fullName evidence="34">adenylate cyclase</fullName>
        <ecNumber evidence="34">4.6.1.1</ecNumber>
    </recommendedName>
</protein>
<evidence type="ECO:0000256" key="27">
    <source>
        <dbReference type="ARBA" id="ARBA00023239"/>
    </source>
</evidence>
<evidence type="ECO:0000256" key="19">
    <source>
        <dbReference type="ARBA" id="ARBA00022842"/>
    </source>
</evidence>
<feature type="binding site" evidence="35">
    <location>
        <position position="1025"/>
    </location>
    <ligand>
        <name>ATP</name>
        <dbReference type="ChEBI" id="CHEBI:30616"/>
    </ligand>
</feature>
<keyword evidence="20 38" id="KW-1133">Transmembrane helix</keyword>
<accession>A0A8D2F3Q4</accession>
<evidence type="ECO:0000256" key="32">
    <source>
        <dbReference type="ARBA" id="ARBA00037878"/>
    </source>
</evidence>
<evidence type="ECO:0000256" key="30">
    <source>
        <dbReference type="ARBA" id="ARBA00034105"/>
    </source>
</evidence>
<feature type="domain" description="Guanylate cyclase" evidence="39">
    <location>
        <begin position="851"/>
        <end position="991"/>
    </location>
</feature>
<reference evidence="40" key="3">
    <citation type="submission" date="2025-09" db="UniProtKB">
        <authorList>
            <consortium name="Ensembl"/>
        </authorList>
    </citation>
    <scope>IDENTIFICATION</scope>
</reference>
<feature type="transmembrane region" description="Helical" evidence="38">
    <location>
        <begin position="183"/>
        <end position="202"/>
    </location>
</feature>
<keyword evidence="26" id="KW-0464">Manganese</keyword>
<evidence type="ECO:0000256" key="28">
    <source>
        <dbReference type="ARBA" id="ARBA00023273"/>
    </source>
</evidence>
<dbReference type="GO" id="GO:0005524">
    <property type="term" value="F:ATP binding"/>
    <property type="evidence" value="ECO:0007669"/>
    <property type="project" value="UniProtKB-UniRule"/>
</dbReference>
<dbReference type="Gene3D" id="3.30.70.1230">
    <property type="entry name" value="Nucleotide cyclase"/>
    <property type="match status" value="2"/>
</dbReference>
<evidence type="ECO:0000256" key="31">
    <source>
        <dbReference type="ARBA" id="ARBA00034111"/>
    </source>
</evidence>
<proteinExistence type="inferred from homology"/>
<dbReference type="GO" id="GO:0042734">
    <property type="term" value="C:presynaptic membrane"/>
    <property type="evidence" value="ECO:0007669"/>
    <property type="project" value="UniProtKB-SubCell"/>
</dbReference>
<feature type="region of interest" description="Disordered" evidence="37">
    <location>
        <begin position="50"/>
        <end position="92"/>
    </location>
</feature>
<keyword evidence="18 34" id="KW-0067">ATP-binding</keyword>
<keyword evidence="13" id="KW-0597">Phosphoprotein</keyword>
<feature type="transmembrane region" description="Helical" evidence="38">
    <location>
        <begin position="244"/>
        <end position="267"/>
    </location>
</feature>
<evidence type="ECO:0000256" key="24">
    <source>
        <dbReference type="ARBA" id="ARBA00023176"/>
    </source>
</evidence>
<dbReference type="GO" id="GO:0006171">
    <property type="term" value="P:cAMP biosynthetic process"/>
    <property type="evidence" value="ECO:0007669"/>
    <property type="project" value="UniProtKB-KW"/>
</dbReference>
<dbReference type="PROSITE" id="PS50125">
    <property type="entry name" value="GUANYLATE_CYCLASE_2"/>
    <property type="match status" value="2"/>
</dbReference>
<dbReference type="Pfam" id="PF16214">
    <property type="entry name" value="AC_N"/>
    <property type="match status" value="1"/>
</dbReference>
<dbReference type="GO" id="GO:0014069">
    <property type="term" value="C:postsynaptic density"/>
    <property type="evidence" value="ECO:0007669"/>
    <property type="project" value="UniProtKB-SubCell"/>
</dbReference>
<dbReference type="Pfam" id="PF06327">
    <property type="entry name" value="Adcy_cons_dom"/>
    <property type="match status" value="1"/>
</dbReference>
<feature type="binding site" evidence="35">
    <location>
        <begin position="985"/>
        <end position="989"/>
    </location>
    <ligand>
        <name>ATP</name>
        <dbReference type="ChEBI" id="CHEBI:30616"/>
    </ligand>
</feature>
<reference evidence="40" key="1">
    <citation type="submission" date="2018-05" db="EMBL/GenBank/DDBJ databases">
        <title>Whole genome of Theropithecus gelada.</title>
        <authorList>
            <person name="Chiou K.L."/>
            <person name="Snyder-Mackler N."/>
        </authorList>
    </citation>
    <scope>NUCLEOTIDE SEQUENCE [LARGE SCALE GENOMIC DNA]</scope>
</reference>
<keyword evidence="22" id="KW-0770">Synapse</keyword>
<dbReference type="FunFam" id="3.30.70.1230:FF:000001">
    <property type="entry name" value="Adenylate cyclase"/>
    <property type="match status" value="1"/>
</dbReference>
<keyword evidence="41" id="KW-1185">Reference proteome</keyword>
<feature type="transmembrane region" description="Helical" evidence="38">
    <location>
        <begin position="729"/>
        <end position="749"/>
    </location>
</feature>
<dbReference type="GO" id="GO:0016324">
    <property type="term" value="C:apical plasma membrane"/>
    <property type="evidence" value="ECO:0007669"/>
    <property type="project" value="UniProtKB-SubCell"/>
</dbReference>
<evidence type="ECO:0000256" key="4">
    <source>
        <dbReference type="ARBA" id="ARBA00004187"/>
    </source>
</evidence>
<feature type="binding site" evidence="35">
    <location>
        <position position="903"/>
    </location>
    <ligand>
        <name>ATP</name>
        <dbReference type="ChEBI" id="CHEBI:30616"/>
    </ligand>
</feature>
<dbReference type="AlphaFoldDB" id="A0A8D2F3Q4"/>
<evidence type="ECO:0000256" key="7">
    <source>
        <dbReference type="ARBA" id="ARBA00004285"/>
    </source>
</evidence>
<dbReference type="InterPro" id="IPR029787">
    <property type="entry name" value="Nucleotide_cyclase"/>
</dbReference>
<keyword evidence="11" id="KW-1003">Cell membrane</keyword>
<evidence type="ECO:0000256" key="1">
    <source>
        <dbReference type="ARBA" id="ARBA00001593"/>
    </source>
</evidence>
<name>A0A8D2F3Q4_THEGE</name>
<keyword evidence="19 34" id="KW-0460">Magnesium</keyword>
<comment type="function">
    <text evidence="33">Catalyzes the formation of cAMP in response to calcium entry leadings to cAMP signaling activation that affect processes suche as synaptic plasticity and insulin secretion. Plays a role in many brain functions, such as learning, memory, drug addiction, and anxiety modulation through regulation of synaptic plasticity by modulating long-term memory and long-term potentiation (LTP) through CREB transcription factor activity modulation. Plays a central role in insulin secretion by controlling glucose homeostasis through glucagon-like peptide 1 and glucose signaling pathway and maintains insulin secretion through calcium-dependent PKA activation leading to vesicle pool replenishment. Also, allows PTGER3 to induce potentiation of PTGER4-mediated PLA2 secretion by switching from a negative to a positive regulation, during the IL1B induced-dedifferentiation of smooth muscle cells.</text>
</comment>
<keyword evidence="12" id="KW-0488">Methylation</keyword>
<evidence type="ECO:0000256" key="10">
    <source>
        <dbReference type="ARBA" id="ARBA00004651"/>
    </source>
</evidence>
<dbReference type="GO" id="GO:0050796">
    <property type="term" value="P:regulation of insulin secretion"/>
    <property type="evidence" value="ECO:0007669"/>
    <property type="project" value="UniProtKB-ARBA"/>
</dbReference>
<evidence type="ECO:0000256" key="11">
    <source>
        <dbReference type="ARBA" id="ARBA00022475"/>
    </source>
</evidence>
<evidence type="ECO:0000256" key="2">
    <source>
        <dbReference type="ARBA" id="ARBA00001936"/>
    </source>
</evidence>
<reference evidence="40" key="2">
    <citation type="submission" date="2025-08" db="UniProtKB">
        <authorList>
            <consortium name="Ensembl"/>
        </authorList>
    </citation>
    <scope>IDENTIFICATION</scope>
</reference>
<dbReference type="InterPro" id="IPR018297">
    <property type="entry name" value="A/G_cyclase_CS"/>
</dbReference>
<feature type="domain" description="Guanylate cyclase" evidence="39">
    <location>
        <begin position="414"/>
        <end position="541"/>
    </location>
</feature>
<dbReference type="Pfam" id="PF00211">
    <property type="entry name" value="Guanylate_cyc"/>
    <property type="match status" value="2"/>
</dbReference>
<evidence type="ECO:0000256" key="33">
    <source>
        <dbReference type="ARBA" id="ARBA00058052"/>
    </source>
</evidence>
<evidence type="ECO:0000256" key="37">
    <source>
        <dbReference type="SAM" id="MobiDB-lite"/>
    </source>
</evidence>
<dbReference type="SUPFAM" id="SSF55073">
    <property type="entry name" value="Nucleotide cyclase"/>
    <property type="match status" value="2"/>
</dbReference>
<feature type="binding site" evidence="35">
    <location>
        <begin position="419"/>
        <end position="424"/>
    </location>
    <ligand>
        <name>ATP</name>
        <dbReference type="ChEBI" id="CHEBI:30616"/>
    </ligand>
</feature>
<dbReference type="PANTHER" id="PTHR45627">
    <property type="entry name" value="ADENYLATE CYCLASE TYPE 1"/>
    <property type="match status" value="1"/>
</dbReference>
<keyword evidence="17 34" id="KW-0547">Nucleotide-binding</keyword>
<dbReference type="InterPro" id="IPR001054">
    <property type="entry name" value="A/G_cyclase"/>
</dbReference>
<evidence type="ECO:0000256" key="13">
    <source>
        <dbReference type="ARBA" id="ARBA00022553"/>
    </source>
</evidence>
<evidence type="ECO:0000256" key="6">
    <source>
        <dbReference type="ARBA" id="ARBA00004279"/>
    </source>
</evidence>
<evidence type="ECO:0000256" key="15">
    <source>
        <dbReference type="ARBA" id="ARBA00022723"/>
    </source>
</evidence>
<evidence type="ECO:0000256" key="3">
    <source>
        <dbReference type="ARBA" id="ARBA00001946"/>
    </source>
</evidence>
<feature type="compositionally biased region" description="Gly residues" evidence="37">
    <location>
        <begin position="56"/>
        <end position="76"/>
    </location>
</feature>
<feature type="transmembrane region" description="Helical" evidence="38">
    <location>
        <begin position="287"/>
        <end position="309"/>
    </location>
</feature>
<dbReference type="GO" id="GO:0005905">
    <property type="term" value="C:clathrin-coated pit"/>
    <property type="evidence" value="ECO:0007669"/>
    <property type="project" value="UniProtKB-KW"/>
</dbReference>
<evidence type="ECO:0000256" key="29">
    <source>
        <dbReference type="ARBA" id="ARBA00023329"/>
    </source>
</evidence>
<dbReference type="GO" id="GO:0030665">
    <property type="term" value="C:clathrin-coated vesicle membrane"/>
    <property type="evidence" value="ECO:0007669"/>
    <property type="project" value="UniProtKB-SubCell"/>
</dbReference>
<dbReference type="RefSeq" id="XP_025250342.1">
    <property type="nucleotide sequence ID" value="XM_025394557.1"/>
</dbReference>
<dbReference type="GO" id="GO:0030425">
    <property type="term" value="C:dendrite"/>
    <property type="evidence" value="ECO:0007669"/>
    <property type="project" value="UniProtKB-SubCell"/>
</dbReference>
<evidence type="ECO:0000256" key="8">
    <source>
        <dbReference type="ARBA" id="ARBA00004345"/>
    </source>
</evidence>
<dbReference type="Proteomes" id="UP000694411">
    <property type="component" value="Chromosome 8"/>
</dbReference>
<dbReference type="PANTHER" id="PTHR45627:SF1">
    <property type="entry name" value="ADENYLATE CYCLASE TYPE 8"/>
    <property type="match status" value="1"/>
</dbReference>
<dbReference type="GeneID" id="112630332"/>
<evidence type="ECO:0000256" key="17">
    <source>
        <dbReference type="ARBA" id="ARBA00022741"/>
    </source>
</evidence>
<evidence type="ECO:0000256" key="5">
    <source>
        <dbReference type="ARBA" id="ARBA00004221"/>
    </source>
</evidence>
<feature type="region of interest" description="Disordered" evidence="37">
    <location>
        <begin position="1092"/>
        <end position="1120"/>
    </location>
</feature>
<evidence type="ECO:0000313" key="41">
    <source>
        <dbReference type="Proteomes" id="UP000694411"/>
    </source>
</evidence>
<dbReference type="InterPro" id="IPR009398">
    <property type="entry name" value="Adcy_conserved_dom"/>
</dbReference>
<evidence type="ECO:0000256" key="25">
    <source>
        <dbReference type="ARBA" id="ARBA00023180"/>
    </source>
</evidence>
<feature type="transmembrane region" description="Helical" evidence="38">
    <location>
        <begin position="214"/>
        <end position="232"/>
    </location>
</feature>
<evidence type="ECO:0000256" key="12">
    <source>
        <dbReference type="ARBA" id="ARBA00022481"/>
    </source>
</evidence>
<dbReference type="GO" id="GO:0035556">
    <property type="term" value="P:intracellular signal transduction"/>
    <property type="evidence" value="ECO:0007669"/>
    <property type="project" value="InterPro"/>
</dbReference>
<keyword evidence="23 34" id="KW-0472">Membrane</keyword>
<gene>
    <name evidence="40" type="primary">ADCY8</name>
</gene>
<comment type="cofactor">
    <cofactor evidence="2">
        <name>Mn(2+)</name>
        <dbReference type="ChEBI" id="CHEBI:29035"/>
    </cofactor>
</comment>
<keyword evidence="27 34" id="KW-0456">Lyase</keyword>